<feature type="region of interest" description="Disordered" evidence="4">
    <location>
        <begin position="1"/>
        <end position="38"/>
    </location>
</feature>
<dbReference type="GO" id="GO:0004672">
    <property type="term" value="F:protein kinase activity"/>
    <property type="evidence" value="ECO:0007669"/>
    <property type="project" value="InterPro"/>
</dbReference>
<dbReference type="AlphaFoldDB" id="A0A370PFU6"/>
<dbReference type="SUPFAM" id="SSF56112">
    <property type="entry name" value="Protein kinase-like (PK-like)"/>
    <property type="match status" value="1"/>
</dbReference>
<comment type="similarity">
    <text evidence="1">Belongs to the protein kinase superfamily. STE Ser/Thr protein kinase family. STE20 subfamily.</text>
</comment>
<evidence type="ECO:0000259" key="5">
    <source>
        <dbReference type="PROSITE" id="PS50011"/>
    </source>
</evidence>
<dbReference type="GO" id="GO:0005524">
    <property type="term" value="F:ATP binding"/>
    <property type="evidence" value="ECO:0007669"/>
    <property type="project" value="UniProtKB-KW"/>
</dbReference>
<evidence type="ECO:0000256" key="4">
    <source>
        <dbReference type="SAM" id="MobiDB-lite"/>
    </source>
</evidence>
<dbReference type="InterPro" id="IPR011009">
    <property type="entry name" value="Kinase-like_dom_sf"/>
</dbReference>
<dbReference type="Pfam" id="PF00069">
    <property type="entry name" value="Pkinase"/>
    <property type="match status" value="1"/>
</dbReference>
<feature type="domain" description="Protein kinase" evidence="5">
    <location>
        <begin position="67"/>
        <end position="287"/>
    </location>
</feature>
<proteinExistence type="inferred from homology"/>
<dbReference type="PANTHER" id="PTHR45832:SF22">
    <property type="entry name" value="SERINE_THREONINE-PROTEIN KINASE SAMKA-RELATED"/>
    <property type="match status" value="1"/>
</dbReference>
<dbReference type="InterPro" id="IPR000719">
    <property type="entry name" value="Prot_kinase_dom"/>
</dbReference>
<sequence length="287" mass="31261">MSKESNRLTILPAESDFRSKSTVPRDVNDEDLGPPDNGANFPKSKNLYRFGVPIRPHKKGSSLSTLKEEVPRIGYHKTYNIDQAGPGVIALGDVQGLPTFLIKKREIAKSWKFCKAAHENLELLVDFYVDSSSLWLVYEYEHLAVSLGCVAGIVDFSEADVATVCRETLRGLAVIHSELGISHGSVNCSNILLNWKGEIKLGRRNYPLLLGLAHDLSANVGDSMLRGRTSSASKADVEGVGSIAISLSDSTTLISGESPAESTLSDLVRNFIKTSKEKPAKELLYVS</sequence>
<evidence type="ECO:0000256" key="2">
    <source>
        <dbReference type="ARBA" id="ARBA00022741"/>
    </source>
</evidence>
<accession>A0A370PFU6</accession>
<evidence type="ECO:0000256" key="1">
    <source>
        <dbReference type="ARBA" id="ARBA00008874"/>
    </source>
</evidence>
<dbReference type="PROSITE" id="PS50011">
    <property type="entry name" value="PROTEIN_KINASE_DOM"/>
    <property type="match status" value="1"/>
</dbReference>
<dbReference type="Proteomes" id="UP000254937">
    <property type="component" value="Unassembled WGS sequence"/>
</dbReference>
<dbReference type="EMBL" id="KZ851856">
    <property type="protein sequence ID" value="RDK41065.1"/>
    <property type="molecule type" value="Genomic_DNA"/>
</dbReference>
<dbReference type="Gene3D" id="1.10.510.10">
    <property type="entry name" value="Transferase(Phosphotransferase) domain 1"/>
    <property type="match status" value="1"/>
</dbReference>
<evidence type="ECO:0000313" key="6">
    <source>
        <dbReference type="EMBL" id="RDK41065.1"/>
    </source>
</evidence>
<organism evidence="6 7">
    <name type="scientific">Aspergillus phoenicis ATCC 13157</name>
    <dbReference type="NCBI Taxonomy" id="1353007"/>
    <lineage>
        <taxon>Eukaryota</taxon>
        <taxon>Fungi</taxon>
        <taxon>Dikarya</taxon>
        <taxon>Ascomycota</taxon>
        <taxon>Pezizomycotina</taxon>
        <taxon>Eurotiomycetes</taxon>
        <taxon>Eurotiomycetidae</taxon>
        <taxon>Eurotiales</taxon>
        <taxon>Aspergillaceae</taxon>
        <taxon>Aspergillus</taxon>
    </lineage>
</organism>
<evidence type="ECO:0000313" key="7">
    <source>
        <dbReference type="Proteomes" id="UP000254937"/>
    </source>
</evidence>
<keyword evidence="2" id="KW-0547">Nucleotide-binding</keyword>
<dbReference type="InterPro" id="IPR051931">
    <property type="entry name" value="PAK3-like"/>
</dbReference>
<evidence type="ECO:0000256" key="3">
    <source>
        <dbReference type="ARBA" id="ARBA00022840"/>
    </source>
</evidence>
<reference evidence="6 7" key="1">
    <citation type="submission" date="2018-07" db="EMBL/GenBank/DDBJ databases">
        <title>Section-level genome sequencing of Aspergillus section Nigri to investigate inter- and intra-species variation.</title>
        <authorList>
            <consortium name="DOE Joint Genome Institute"/>
            <person name="Vesth T.C."/>
            <person name="Nybo J.L."/>
            <person name="Theobald S."/>
            <person name="Frisvad J.C."/>
            <person name="Larsen T.O."/>
            <person name="Nielsen K.F."/>
            <person name="Hoof J.B."/>
            <person name="Brandl J."/>
            <person name="Salamov A."/>
            <person name="Riley R."/>
            <person name="Gladden J.M."/>
            <person name="Phatale P."/>
            <person name="Nielsen M.T."/>
            <person name="Lyhne E.K."/>
            <person name="Kogle M.E."/>
            <person name="Strasser K."/>
            <person name="McDonnell E."/>
            <person name="Barry K."/>
            <person name="Clum A."/>
            <person name="Chen C."/>
            <person name="Nolan M."/>
            <person name="Sandor L."/>
            <person name="Kuo A."/>
            <person name="Lipzen A."/>
            <person name="Hainaut M."/>
            <person name="Drula E."/>
            <person name="Tsang A."/>
            <person name="Magnuson J.K."/>
            <person name="Henrissat B."/>
            <person name="Wiebenga A."/>
            <person name="Simmons B.A."/>
            <person name="Makela M.R."/>
            <person name="De vries R.P."/>
            <person name="Grigoriev I.V."/>
            <person name="Mortensen U.H."/>
            <person name="Baker S.E."/>
            <person name="Andersen M.R."/>
        </authorList>
    </citation>
    <scope>NUCLEOTIDE SEQUENCE [LARGE SCALE GENOMIC DNA]</scope>
    <source>
        <strain evidence="6 7">ATCC 13157</strain>
    </source>
</reference>
<keyword evidence="3" id="KW-0067">ATP-binding</keyword>
<gene>
    <name evidence="6" type="ORF">M752DRAFT_267379</name>
</gene>
<name>A0A370PFU6_ASPPH</name>
<keyword evidence="7" id="KW-1185">Reference proteome</keyword>
<dbReference type="PANTHER" id="PTHR45832">
    <property type="entry name" value="SERINE/THREONINE-PROTEIN KINASE SAMKA-RELATED-RELATED"/>
    <property type="match status" value="1"/>
</dbReference>
<protein>
    <recommendedName>
        <fullName evidence="5">Protein kinase domain-containing protein</fullName>
    </recommendedName>
</protein>